<keyword evidence="2" id="KW-1185">Reference proteome</keyword>
<gene>
    <name evidence="1" type="ORF">K402DRAFT_30535</name>
</gene>
<dbReference type="AlphaFoldDB" id="A0A6G1H582"/>
<proteinExistence type="predicted"/>
<dbReference type="Proteomes" id="UP000800041">
    <property type="component" value="Unassembled WGS sequence"/>
</dbReference>
<evidence type="ECO:0000313" key="2">
    <source>
        <dbReference type="Proteomes" id="UP000800041"/>
    </source>
</evidence>
<accession>A0A6G1H582</accession>
<evidence type="ECO:0000313" key="1">
    <source>
        <dbReference type="EMBL" id="KAF1988180.1"/>
    </source>
</evidence>
<reference evidence="1" key="1">
    <citation type="journal article" date="2020" name="Stud. Mycol.">
        <title>101 Dothideomycetes genomes: a test case for predicting lifestyles and emergence of pathogens.</title>
        <authorList>
            <person name="Haridas S."/>
            <person name="Albert R."/>
            <person name="Binder M."/>
            <person name="Bloem J."/>
            <person name="Labutti K."/>
            <person name="Salamov A."/>
            <person name="Andreopoulos B."/>
            <person name="Baker S."/>
            <person name="Barry K."/>
            <person name="Bills G."/>
            <person name="Bluhm B."/>
            <person name="Cannon C."/>
            <person name="Castanera R."/>
            <person name="Culley D."/>
            <person name="Daum C."/>
            <person name="Ezra D."/>
            <person name="Gonzalez J."/>
            <person name="Henrissat B."/>
            <person name="Kuo A."/>
            <person name="Liang C."/>
            <person name="Lipzen A."/>
            <person name="Lutzoni F."/>
            <person name="Magnuson J."/>
            <person name="Mondo S."/>
            <person name="Nolan M."/>
            <person name="Ohm R."/>
            <person name="Pangilinan J."/>
            <person name="Park H.-J."/>
            <person name="Ramirez L."/>
            <person name="Alfaro M."/>
            <person name="Sun H."/>
            <person name="Tritt A."/>
            <person name="Yoshinaga Y."/>
            <person name="Zwiers L.-H."/>
            <person name="Turgeon B."/>
            <person name="Goodwin S."/>
            <person name="Spatafora J."/>
            <person name="Crous P."/>
            <person name="Grigoriev I."/>
        </authorList>
    </citation>
    <scope>NUCLEOTIDE SEQUENCE</scope>
    <source>
        <strain evidence="1">CBS 113979</strain>
    </source>
</reference>
<organism evidence="1 2">
    <name type="scientific">Aulographum hederae CBS 113979</name>
    <dbReference type="NCBI Taxonomy" id="1176131"/>
    <lineage>
        <taxon>Eukaryota</taxon>
        <taxon>Fungi</taxon>
        <taxon>Dikarya</taxon>
        <taxon>Ascomycota</taxon>
        <taxon>Pezizomycotina</taxon>
        <taxon>Dothideomycetes</taxon>
        <taxon>Pleosporomycetidae</taxon>
        <taxon>Aulographales</taxon>
        <taxon>Aulographaceae</taxon>
    </lineage>
</organism>
<name>A0A6G1H582_9PEZI</name>
<dbReference type="EMBL" id="ML977149">
    <property type="protein sequence ID" value="KAF1988180.1"/>
    <property type="molecule type" value="Genomic_DNA"/>
</dbReference>
<protein>
    <submittedName>
        <fullName evidence="1">Uncharacterized protein</fullName>
    </submittedName>
</protein>
<sequence>MATNSNPVQPATSSGNINTASMVRYIPTSVYTHMTSFRPQLPPPNTLASTDKRYRQPPLQAPLFIQFMPSRAPLDNDALALVAFLKAPWDQLAFHKPADRPFPLKRQYLRRRWPSHINASGMLHHDSPLRTAYDAASTGLHEALWQWLCGAKFSDHYLHPTIYHFGAEGYLAPMLIPWRRDWDDVPTDGRGRWTDLPKKPQKAEPIDFGWRIGHGRLRTAAEKEAWFHETRKARGQQGPEGGQ</sequence>